<proteinExistence type="predicted"/>
<dbReference type="STRING" id="858640.A3K86_06210"/>
<evidence type="ECO:0000313" key="2">
    <source>
        <dbReference type="EMBL" id="OAN18477.1"/>
    </source>
</evidence>
<evidence type="ECO:0000256" key="1">
    <source>
        <dbReference type="SAM" id="MobiDB-lite"/>
    </source>
</evidence>
<sequence>MVSINRLPPSINPQPKPRVSKTPTSRPATEPTPVSKAVTQSVRSADHAALLQEAHSHIQYDQPDGKHREAVDSYLDVMHHNKREALSAMIGVDVYA</sequence>
<reference evidence="2 3" key="1">
    <citation type="submission" date="2016-03" db="EMBL/GenBank/DDBJ databases">
        <title>Photobacterium proteolyticum sp. nov. a protease producing bacterium isolated from ocean sediments of Laizhou Bay.</title>
        <authorList>
            <person name="Li Y."/>
        </authorList>
    </citation>
    <scope>NUCLEOTIDE SEQUENCE [LARGE SCALE GENOMIC DNA]</scope>
    <source>
        <strain evidence="2 3">R-40508</strain>
    </source>
</reference>
<accession>A0A178KMH7</accession>
<evidence type="ECO:0008006" key="4">
    <source>
        <dbReference type="Google" id="ProtNLM"/>
    </source>
</evidence>
<organism evidence="2 3">
    <name type="scientific">Photobacterium jeanii</name>
    <dbReference type="NCBI Taxonomy" id="858640"/>
    <lineage>
        <taxon>Bacteria</taxon>
        <taxon>Pseudomonadati</taxon>
        <taxon>Pseudomonadota</taxon>
        <taxon>Gammaproteobacteria</taxon>
        <taxon>Vibrionales</taxon>
        <taxon>Vibrionaceae</taxon>
        <taxon>Photobacterium</taxon>
    </lineage>
</organism>
<evidence type="ECO:0000313" key="3">
    <source>
        <dbReference type="Proteomes" id="UP000078503"/>
    </source>
</evidence>
<keyword evidence="3" id="KW-1185">Reference proteome</keyword>
<protein>
    <recommendedName>
        <fullName evidence="4">Chromosome partitioning protein ParA</fullName>
    </recommendedName>
</protein>
<feature type="region of interest" description="Disordered" evidence="1">
    <location>
        <begin position="1"/>
        <end position="41"/>
    </location>
</feature>
<dbReference type="AlphaFoldDB" id="A0A178KMH7"/>
<gene>
    <name evidence="2" type="ORF">A3K86_06210</name>
</gene>
<comment type="caution">
    <text evidence="2">The sequence shown here is derived from an EMBL/GenBank/DDBJ whole genome shotgun (WGS) entry which is preliminary data.</text>
</comment>
<name>A0A178KMH7_9GAMM</name>
<dbReference type="Proteomes" id="UP000078503">
    <property type="component" value="Unassembled WGS sequence"/>
</dbReference>
<dbReference type="OrthoDB" id="5903961at2"/>
<dbReference type="RefSeq" id="WP_068329206.1">
    <property type="nucleotide sequence ID" value="NZ_LVHF01000012.1"/>
</dbReference>
<dbReference type="EMBL" id="LVHF01000012">
    <property type="protein sequence ID" value="OAN18477.1"/>
    <property type="molecule type" value="Genomic_DNA"/>
</dbReference>